<evidence type="ECO:0000313" key="4">
    <source>
        <dbReference type="EMBL" id="PWE31924.1"/>
    </source>
</evidence>
<dbReference type="InterPro" id="IPR002347">
    <property type="entry name" value="SDR_fam"/>
</dbReference>
<name>A0A2U2CJG4_9RHOB</name>
<protein>
    <submittedName>
        <fullName evidence="4">3-oxoacyl-ACP reductase</fullName>
    </submittedName>
</protein>
<reference evidence="4 5" key="1">
    <citation type="submission" date="2018-05" db="EMBL/GenBank/DDBJ databases">
        <title>Pararhodobacter marina sp. nov., isolated from deep-sea water of the Indian Ocean.</title>
        <authorList>
            <person name="Lai Q.Sr."/>
            <person name="Liu X."/>
            <person name="Shao Z."/>
        </authorList>
    </citation>
    <scope>NUCLEOTIDE SEQUENCE [LARGE SCALE GENOMIC DNA]</scope>
    <source>
        <strain evidence="4 5">CIC4N-9</strain>
    </source>
</reference>
<dbReference type="GO" id="GO:0016616">
    <property type="term" value="F:oxidoreductase activity, acting on the CH-OH group of donors, NAD or NADP as acceptor"/>
    <property type="evidence" value="ECO:0007669"/>
    <property type="project" value="TreeGrafter"/>
</dbReference>
<sequence>MKNPMALAGKAVVITGAGQGIGLATAEMVLELGGSVVAVDLKPEGIEDLALRFGADRVLALRGDVCDQAFLDAMVVRAVETFGAIDGLVNNAGITRPAMIKNMTLDDWDAVIRVNQTAVFQCLKTVGLQMMKQAEAGQPEPGAIVNVSSNAGRKGSIGQINYAAAKASLLGMTLSASHEWAKLGIRINSVCFGVVETEMTTTIRGNKFRQTVLAKIPMGRFSTPDEAASPICFLLSEAASFITGQVMSIDGGAFQSV</sequence>
<feature type="domain" description="Ketoreductase" evidence="3">
    <location>
        <begin position="10"/>
        <end position="183"/>
    </location>
</feature>
<dbReference type="PANTHER" id="PTHR42760:SF40">
    <property type="entry name" value="3-OXOACYL-[ACYL-CARRIER-PROTEIN] REDUCTASE, CHLOROPLASTIC"/>
    <property type="match status" value="1"/>
</dbReference>
<dbReference type="RefSeq" id="WP_109531724.1">
    <property type="nucleotide sequence ID" value="NZ_QEYD01000001.1"/>
</dbReference>
<dbReference type="Pfam" id="PF13561">
    <property type="entry name" value="adh_short_C2"/>
    <property type="match status" value="1"/>
</dbReference>
<comment type="similarity">
    <text evidence="1">Belongs to the short-chain dehydrogenases/reductases (SDR) family.</text>
</comment>
<proteinExistence type="inferred from homology"/>
<keyword evidence="5" id="KW-1185">Reference proteome</keyword>
<dbReference type="PROSITE" id="PS00061">
    <property type="entry name" value="ADH_SHORT"/>
    <property type="match status" value="1"/>
</dbReference>
<dbReference type="FunFam" id="3.40.50.720:FF:000173">
    <property type="entry name" value="3-oxoacyl-[acyl-carrier protein] reductase"/>
    <property type="match status" value="1"/>
</dbReference>
<accession>A0A2U2CJG4</accession>
<comment type="caution">
    <text evidence="4">The sequence shown here is derived from an EMBL/GenBank/DDBJ whole genome shotgun (WGS) entry which is preliminary data.</text>
</comment>
<organism evidence="4 5">
    <name type="scientific">Pararhodobacter marinus</name>
    <dbReference type="NCBI Taxonomy" id="2184063"/>
    <lineage>
        <taxon>Bacteria</taxon>
        <taxon>Pseudomonadati</taxon>
        <taxon>Pseudomonadota</taxon>
        <taxon>Alphaproteobacteria</taxon>
        <taxon>Rhodobacterales</taxon>
        <taxon>Paracoccaceae</taxon>
        <taxon>Pararhodobacter</taxon>
    </lineage>
</organism>
<dbReference type="SUPFAM" id="SSF51735">
    <property type="entry name" value="NAD(P)-binding Rossmann-fold domains"/>
    <property type="match status" value="1"/>
</dbReference>
<dbReference type="PRINTS" id="PR00081">
    <property type="entry name" value="GDHRDH"/>
</dbReference>
<dbReference type="PANTHER" id="PTHR42760">
    <property type="entry name" value="SHORT-CHAIN DEHYDROGENASES/REDUCTASES FAMILY MEMBER"/>
    <property type="match status" value="1"/>
</dbReference>
<dbReference type="PRINTS" id="PR00080">
    <property type="entry name" value="SDRFAMILY"/>
</dbReference>
<evidence type="ECO:0000259" key="3">
    <source>
        <dbReference type="SMART" id="SM00822"/>
    </source>
</evidence>
<dbReference type="GO" id="GO:0030497">
    <property type="term" value="P:fatty acid elongation"/>
    <property type="evidence" value="ECO:0007669"/>
    <property type="project" value="TreeGrafter"/>
</dbReference>
<dbReference type="InterPro" id="IPR020904">
    <property type="entry name" value="Sc_DH/Rdtase_CS"/>
</dbReference>
<dbReference type="GeneID" id="94363301"/>
<dbReference type="Gene3D" id="3.40.50.720">
    <property type="entry name" value="NAD(P)-binding Rossmann-like Domain"/>
    <property type="match status" value="1"/>
</dbReference>
<dbReference type="InterPro" id="IPR036291">
    <property type="entry name" value="NAD(P)-bd_dom_sf"/>
</dbReference>
<evidence type="ECO:0000256" key="1">
    <source>
        <dbReference type="ARBA" id="ARBA00006484"/>
    </source>
</evidence>
<dbReference type="InterPro" id="IPR057326">
    <property type="entry name" value="KR_dom"/>
</dbReference>
<evidence type="ECO:0000313" key="5">
    <source>
        <dbReference type="Proteomes" id="UP000244940"/>
    </source>
</evidence>
<keyword evidence="2" id="KW-0560">Oxidoreductase</keyword>
<gene>
    <name evidence="4" type="ORF">C4N9_00195</name>
</gene>
<evidence type="ECO:0000256" key="2">
    <source>
        <dbReference type="ARBA" id="ARBA00023002"/>
    </source>
</evidence>
<dbReference type="EMBL" id="QEYD01000001">
    <property type="protein sequence ID" value="PWE31924.1"/>
    <property type="molecule type" value="Genomic_DNA"/>
</dbReference>
<dbReference type="Proteomes" id="UP000244940">
    <property type="component" value="Unassembled WGS sequence"/>
</dbReference>
<dbReference type="SMART" id="SM00822">
    <property type="entry name" value="PKS_KR"/>
    <property type="match status" value="1"/>
</dbReference>
<dbReference type="AlphaFoldDB" id="A0A2U2CJG4"/>
<dbReference type="OrthoDB" id="9803333at2"/>